<sequence length="102" mass="11829">MTTNQHFQKAPEHKQIQWTQSWYEPALKSLNVILDVRRANLRKIKRDESNAAVTRDEFIEILTCEHRLTIYQASEIISSLNRAGEILMFGRFIQVNDKAGGV</sequence>
<organism evidence="1 2">
    <name type="scientific">Acinetobacter bereziniae</name>
    <name type="common">Acinetobacter genomosp. 10</name>
    <dbReference type="NCBI Taxonomy" id="106648"/>
    <lineage>
        <taxon>Bacteria</taxon>
        <taxon>Pseudomonadati</taxon>
        <taxon>Pseudomonadota</taxon>
        <taxon>Gammaproteobacteria</taxon>
        <taxon>Moraxellales</taxon>
        <taxon>Moraxellaceae</taxon>
        <taxon>Acinetobacter</taxon>
    </lineage>
</organism>
<gene>
    <name evidence="1" type="ORF">GAK29_01513</name>
</gene>
<reference evidence="2" key="1">
    <citation type="journal article" date="2020" name="MBio">
        <title>Horizontal gene transfer to a defensive symbiont with a reduced genome amongst a multipartite beetle microbiome.</title>
        <authorList>
            <person name="Waterworth S.C."/>
            <person name="Florez L.V."/>
            <person name="Rees E.R."/>
            <person name="Hertweck C."/>
            <person name="Kaltenpoth M."/>
            <person name="Kwan J.C."/>
        </authorList>
    </citation>
    <scope>NUCLEOTIDE SEQUENCE [LARGE SCALE GENOMIC DNA]</scope>
</reference>
<dbReference type="Proteomes" id="UP000490535">
    <property type="component" value="Unassembled WGS sequence"/>
</dbReference>
<evidence type="ECO:0000313" key="2">
    <source>
        <dbReference type="Proteomes" id="UP000490535"/>
    </source>
</evidence>
<protein>
    <submittedName>
        <fullName evidence="1">Uncharacterized protein</fullName>
    </submittedName>
</protein>
<accession>A0A833TZD9</accession>
<dbReference type="AlphaFoldDB" id="A0A833TZD9"/>
<proteinExistence type="predicted"/>
<name>A0A833TZD9_ACIBZ</name>
<evidence type="ECO:0000313" key="1">
    <source>
        <dbReference type="EMBL" id="KAF1026112.1"/>
    </source>
</evidence>
<comment type="caution">
    <text evidence="1">The sequence shown here is derived from an EMBL/GenBank/DDBJ whole genome shotgun (WGS) entry which is preliminary data.</text>
</comment>
<dbReference type="EMBL" id="WNDP01000028">
    <property type="protein sequence ID" value="KAF1026112.1"/>
    <property type="molecule type" value="Genomic_DNA"/>
</dbReference>